<dbReference type="GO" id="GO:0005737">
    <property type="term" value="C:cytoplasm"/>
    <property type="evidence" value="ECO:0007669"/>
    <property type="project" value="UniProtKB-SubCell"/>
</dbReference>
<feature type="binding site" evidence="14">
    <location>
        <begin position="298"/>
        <end position="304"/>
    </location>
    <ligand>
        <name>S-adenosyl-L-methionine</name>
        <dbReference type="ChEBI" id="CHEBI:59789"/>
    </ligand>
</feature>
<keyword evidence="10 14" id="KW-0694">RNA-binding</keyword>
<protein>
    <recommendedName>
        <fullName evidence="4">16S rRNA (cytosine(967)-C(5))-methyltransferase</fullName>
        <ecNumber evidence="4">2.1.1.176</ecNumber>
    </recommendedName>
    <alternativeName>
        <fullName evidence="11">16S rRNA m5C967 methyltransferase</fullName>
    </alternativeName>
    <alternativeName>
        <fullName evidence="12">rRNA (cytosine-C(5)-)-methyltransferase RsmB</fullName>
    </alternativeName>
</protein>
<reference evidence="17" key="1">
    <citation type="submission" date="2013-01" db="EMBL/GenBank/DDBJ databases">
        <title>Genome draft of Hydrogenophaga taeniospiralis 2K1.</title>
        <authorList>
            <person name="Gomila M."/>
            <person name="Lalucat J."/>
        </authorList>
    </citation>
    <scope>NUCLEOTIDE SEQUENCE</scope>
    <source>
        <strain evidence="17">CCUG 15921</strain>
    </source>
</reference>
<dbReference type="Gene3D" id="1.10.287.730">
    <property type="entry name" value="Helix hairpin bin"/>
    <property type="match status" value="1"/>
</dbReference>
<dbReference type="InterPro" id="IPR018314">
    <property type="entry name" value="RsmB/NOL1/NOP2-like_CS"/>
</dbReference>
<dbReference type="InterPro" id="IPR004573">
    <property type="entry name" value="rRNA_ssu_MeTfrase_B"/>
</dbReference>
<dbReference type="AlphaFoldDB" id="A0A9X4SC97"/>
<keyword evidence="5" id="KW-0963">Cytoplasm</keyword>
<dbReference type="Gene3D" id="3.40.50.150">
    <property type="entry name" value="Vaccinia Virus protein VP39"/>
    <property type="match status" value="1"/>
</dbReference>
<keyword evidence="18" id="KW-1185">Reference proteome</keyword>
<evidence type="ECO:0000256" key="7">
    <source>
        <dbReference type="ARBA" id="ARBA00022603"/>
    </source>
</evidence>
<dbReference type="GO" id="GO:0006355">
    <property type="term" value="P:regulation of DNA-templated transcription"/>
    <property type="evidence" value="ECO:0007669"/>
    <property type="project" value="InterPro"/>
</dbReference>
<feature type="binding site" evidence="14">
    <location>
        <position position="346"/>
    </location>
    <ligand>
        <name>S-adenosyl-L-methionine</name>
        <dbReference type="ChEBI" id="CHEBI:59789"/>
    </ligand>
</feature>
<dbReference type="PROSITE" id="PS01153">
    <property type="entry name" value="NOL1_NOP2_SUN"/>
    <property type="match status" value="1"/>
</dbReference>
<dbReference type="GO" id="GO:0003723">
    <property type="term" value="F:RNA binding"/>
    <property type="evidence" value="ECO:0007669"/>
    <property type="project" value="UniProtKB-UniRule"/>
</dbReference>
<dbReference type="FunFam" id="3.40.50.150:FF:000022">
    <property type="entry name" value="Ribosomal RNA small subunit methyltransferase B"/>
    <property type="match status" value="1"/>
</dbReference>
<evidence type="ECO:0000256" key="15">
    <source>
        <dbReference type="SAM" id="MobiDB-lite"/>
    </source>
</evidence>
<evidence type="ECO:0000256" key="12">
    <source>
        <dbReference type="ARBA" id="ARBA00031088"/>
    </source>
</evidence>
<dbReference type="Pfam" id="PF01029">
    <property type="entry name" value="NusB"/>
    <property type="match status" value="1"/>
</dbReference>
<dbReference type="SUPFAM" id="SSF48013">
    <property type="entry name" value="NusB-like"/>
    <property type="match status" value="1"/>
</dbReference>
<dbReference type="PROSITE" id="PS51686">
    <property type="entry name" value="SAM_MT_RSMB_NOP"/>
    <property type="match status" value="1"/>
</dbReference>
<dbReference type="Gene3D" id="1.10.940.10">
    <property type="entry name" value="NusB-like"/>
    <property type="match status" value="1"/>
</dbReference>
<evidence type="ECO:0000259" key="16">
    <source>
        <dbReference type="PROSITE" id="PS51686"/>
    </source>
</evidence>
<feature type="domain" description="SAM-dependent MTase RsmB/NOP-type" evidence="16">
    <location>
        <begin position="206"/>
        <end position="478"/>
    </location>
</feature>
<evidence type="ECO:0000256" key="2">
    <source>
        <dbReference type="ARBA" id="ARBA00004496"/>
    </source>
</evidence>
<dbReference type="CDD" id="cd02440">
    <property type="entry name" value="AdoMet_MTases"/>
    <property type="match status" value="1"/>
</dbReference>
<dbReference type="Pfam" id="PF01189">
    <property type="entry name" value="Methyltr_RsmB-F"/>
    <property type="match status" value="1"/>
</dbReference>
<keyword evidence="9 14" id="KW-0949">S-adenosyl-L-methionine</keyword>
<evidence type="ECO:0000256" key="14">
    <source>
        <dbReference type="PROSITE-ProRule" id="PRU01023"/>
    </source>
</evidence>
<evidence type="ECO:0000313" key="17">
    <source>
        <dbReference type="EMBL" id="MDG5978259.1"/>
    </source>
</evidence>
<gene>
    <name evidence="17" type="ORF">H010_23616</name>
</gene>
<dbReference type="InterPro" id="IPR054728">
    <property type="entry name" value="RsmB-like_ferredoxin"/>
</dbReference>
<dbReference type="PANTHER" id="PTHR22807">
    <property type="entry name" value="NOP2 YEAST -RELATED NOL1/NOP2/FMU SUN DOMAIN-CONTAINING"/>
    <property type="match status" value="1"/>
</dbReference>
<dbReference type="EMBL" id="AOGK01000034">
    <property type="protein sequence ID" value="MDG5978259.1"/>
    <property type="molecule type" value="Genomic_DNA"/>
</dbReference>
<keyword evidence="8 14" id="KW-0808">Transferase</keyword>
<evidence type="ECO:0000256" key="4">
    <source>
        <dbReference type="ARBA" id="ARBA00012140"/>
    </source>
</evidence>
<dbReference type="InterPro" id="IPR049560">
    <property type="entry name" value="MeTrfase_RsmB-F_NOP2_cat"/>
</dbReference>
<dbReference type="Gene3D" id="3.30.70.1170">
    <property type="entry name" value="Sun protein, domain 3"/>
    <property type="match status" value="1"/>
</dbReference>
<dbReference type="InterPro" id="IPR029063">
    <property type="entry name" value="SAM-dependent_MTases_sf"/>
</dbReference>
<evidence type="ECO:0000256" key="13">
    <source>
        <dbReference type="ARBA" id="ARBA00047283"/>
    </source>
</evidence>
<comment type="function">
    <text evidence="1">Specifically methylates the cytosine at position 967 (m5C967) of 16S rRNA.</text>
</comment>
<proteinExistence type="inferred from homology"/>
<dbReference type="InterPro" id="IPR006027">
    <property type="entry name" value="NusB_RsmB_TIM44"/>
</dbReference>
<dbReference type="NCBIfam" id="NF008149">
    <property type="entry name" value="PRK10901.1"/>
    <property type="match status" value="1"/>
</dbReference>
<dbReference type="Proteomes" id="UP001152876">
    <property type="component" value="Unassembled WGS sequence"/>
</dbReference>
<organism evidence="17 18">
    <name type="scientific">Hydrogenophaga taeniospiralis CCUG 15921</name>
    <dbReference type="NCBI Taxonomy" id="1281780"/>
    <lineage>
        <taxon>Bacteria</taxon>
        <taxon>Pseudomonadati</taxon>
        <taxon>Pseudomonadota</taxon>
        <taxon>Betaproteobacteria</taxon>
        <taxon>Burkholderiales</taxon>
        <taxon>Comamonadaceae</taxon>
        <taxon>Hydrogenophaga</taxon>
    </lineage>
</organism>
<dbReference type="PANTHER" id="PTHR22807:SF61">
    <property type="entry name" value="NOL1_NOP2_SUN FAMILY PROTEIN _ ANTITERMINATION NUSB DOMAIN-CONTAINING PROTEIN"/>
    <property type="match status" value="1"/>
</dbReference>
<dbReference type="InterPro" id="IPR035926">
    <property type="entry name" value="NusB-like_sf"/>
</dbReference>
<name>A0A9X4SC97_9BURK</name>
<feature type="region of interest" description="Disordered" evidence="15">
    <location>
        <begin position="1"/>
        <end position="35"/>
    </location>
</feature>
<feature type="active site" description="Nucleophile" evidence="14">
    <location>
        <position position="418"/>
    </location>
</feature>
<evidence type="ECO:0000256" key="1">
    <source>
        <dbReference type="ARBA" id="ARBA00002724"/>
    </source>
</evidence>
<evidence type="ECO:0000256" key="3">
    <source>
        <dbReference type="ARBA" id="ARBA00007494"/>
    </source>
</evidence>
<feature type="binding site" evidence="14">
    <location>
        <position position="365"/>
    </location>
    <ligand>
        <name>S-adenosyl-L-methionine</name>
        <dbReference type="ChEBI" id="CHEBI:59789"/>
    </ligand>
</feature>
<feature type="binding site" evidence="14">
    <location>
        <position position="320"/>
    </location>
    <ligand>
        <name>S-adenosyl-L-methionine</name>
        <dbReference type="ChEBI" id="CHEBI:59789"/>
    </ligand>
</feature>
<accession>A0A9X4SC97</accession>
<comment type="similarity">
    <text evidence="3 14">Belongs to the class I-like SAM-binding methyltransferase superfamily. RsmB/NOP family.</text>
</comment>
<dbReference type="GO" id="GO:0008649">
    <property type="term" value="F:rRNA methyltransferase activity"/>
    <property type="evidence" value="ECO:0007669"/>
    <property type="project" value="InterPro"/>
</dbReference>
<sequence length="480" mass="52254">MAPHSAHPNMDAHVSNPHPTSPSSPPSPGPEPRLAPSLATQLHQTALCVLAVEQGRSLSDVLPQVSTALRPGVQALTFHVLRHLGSARALVTRLVQRKPDATVQALLHSAVALLLPEEAGDAEGARQRVGLQYAPHTVVNQAVDAARQDRNTHRQAAFINACLRRFLREKDALLADVAGQPVARWNHPMWWIERLQRDHPGHWQAILAANNQPGPMVLRINRRRTSRTDYLQALQAMGLSAQAIGEDGLVLEAPQPVERLPGFGRGHCSVQDGAAQMAAGLLLEGREWSMADRVLDACAAPGGKTAHLLERAELNLLALDVDARRCVRIHDNLRRLGLSAEVQCADAGQPAVWWDGQPFDAILLDAPCTASGIVRRHPDVRWLRRAADVDALVAIQHQLLEALWPLLKPGGRLLYCTCSVFRAEGADQVQAFLERHTDAALQASPGHLLPGTVIADGEFNENVPGGYDGFFYARIDKARP</sequence>
<dbReference type="SUPFAM" id="SSF53335">
    <property type="entry name" value="S-adenosyl-L-methionine-dependent methyltransferases"/>
    <property type="match status" value="1"/>
</dbReference>
<keyword evidence="7 14" id="KW-0489">Methyltransferase</keyword>
<dbReference type="InterPro" id="IPR023267">
    <property type="entry name" value="RCMT"/>
</dbReference>
<dbReference type="EC" id="2.1.1.176" evidence="4"/>
<feature type="compositionally biased region" description="Pro residues" evidence="15">
    <location>
        <begin position="19"/>
        <end position="33"/>
    </location>
</feature>
<dbReference type="PRINTS" id="PR02008">
    <property type="entry name" value="RCMTFAMILY"/>
</dbReference>
<evidence type="ECO:0000256" key="10">
    <source>
        <dbReference type="ARBA" id="ARBA00022884"/>
    </source>
</evidence>
<evidence type="ECO:0000256" key="8">
    <source>
        <dbReference type="ARBA" id="ARBA00022679"/>
    </source>
</evidence>
<dbReference type="Pfam" id="PF22458">
    <property type="entry name" value="RsmF-B_ferredox"/>
    <property type="match status" value="1"/>
</dbReference>
<comment type="subcellular location">
    <subcellularLocation>
        <location evidence="2">Cytoplasm</location>
    </subcellularLocation>
</comment>
<comment type="catalytic activity">
    <reaction evidence="13">
        <text>cytidine(967) in 16S rRNA + S-adenosyl-L-methionine = 5-methylcytidine(967) in 16S rRNA + S-adenosyl-L-homocysteine + H(+)</text>
        <dbReference type="Rhea" id="RHEA:42748"/>
        <dbReference type="Rhea" id="RHEA-COMP:10219"/>
        <dbReference type="Rhea" id="RHEA-COMP:10220"/>
        <dbReference type="ChEBI" id="CHEBI:15378"/>
        <dbReference type="ChEBI" id="CHEBI:57856"/>
        <dbReference type="ChEBI" id="CHEBI:59789"/>
        <dbReference type="ChEBI" id="CHEBI:74483"/>
        <dbReference type="ChEBI" id="CHEBI:82748"/>
        <dbReference type="EC" id="2.1.1.176"/>
    </reaction>
</comment>
<evidence type="ECO:0000256" key="11">
    <source>
        <dbReference type="ARBA" id="ARBA00030399"/>
    </source>
</evidence>
<evidence type="ECO:0000256" key="5">
    <source>
        <dbReference type="ARBA" id="ARBA00022490"/>
    </source>
</evidence>
<evidence type="ECO:0000313" key="18">
    <source>
        <dbReference type="Proteomes" id="UP001152876"/>
    </source>
</evidence>
<comment type="caution">
    <text evidence="17">The sequence shown here is derived from an EMBL/GenBank/DDBJ whole genome shotgun (WGS) entry which is preliminary data.</text>
</comment>
<dbReference type="InterPro" id="IPR001678">
    <property type="entry name" value="MeTrfase_RsmB-F_NOP2_dom"/>
</dbReference>
<evidence type="ECO:0000256" key="6">
    <source>
        <dbReference type="ARBA" id="ARBA00022552"/>
    </source>
</evidence>
<keyword evidence="6" id="KW-0698">rRNA processing</keyword>
<evidence type="ECO:0000256" key="9">
    <source>
        <dbReference type="ARBA" id="ARBA00022691"/>
    </source>
</evidence>
<dbReference type="NCBIfam" id="TIGR00563">
    <property type="entry name" value="rsmB"/>
    <property type="match status" value="1"/>
</dbReference>